<dbReference type="Proteomes" id="UP000887567">
    <property type="component" value="Unplaced"/>
</dbReference>
<proteinExistence type="predicted"/>
<dbReference type="SUPFAM" id="SSF57850">
    <property type="entry name" value="RING/U-box"/>
    <property type="match status" value="1"/>
</dbReference>
<protein>
    <recommendedName>
        <fullName evidence="5">RING-type domain-containing protein</fullName>
    </recommendedName>
</protein>
<dbReference type="EnsemblMetazoa" id="XM_021059285.2">
    <property type="protein sequence ID" value="XP_020914944.1"/>
    <property type="gene ID" value="LOC110252454"/>
</dbReference>
<dbReference type="KEGG" id="epa:110252454"/>
<evidence type="ECO:0000313" key="7">
    <source>
        <dbReference type="Proteomes" id="UP000887567"/>
    </source>
</evidence>
<dbReference type="PANTHER" id="PTHR46171">
    <property type="entry name" value="GH10160P"/>
    <property type="match status" value="1"/>
</dbReference>
<evidence type="ECO:0000256" key="3">
    <source>
        <dbReference type="PROSITE-ProRule" id="PRU00175"/>
    </source>
</evidence>
<feature type="region of interest" description="Disordered" evidence="4">
    <location>
        <begin position="146"/>
        <end position="220"/>
    </location>
</feature>
<keyword evidence="1 3" id="KW-0479">Metal-binding</keyword>
<evidence type="ECO:0000256" key="1">
    <source>
        <dbReference type="ARBA" id="ARBA00022771"/>
    </source>
</evidence>
<feature type="compositionally biased region" description="Low complexity" evidence="4">
    <location>
        <begin position="45"/>
        <end position="58"/>
    </location>
</feature>
<dbReference type="GO" id="GO:0061630">
    <property type="term" value="F:ubiquitin protein ligase activity"/>
    <property type="evidence" value="ECO:0007669"/>
    <property type="project" value="TreeGrafter"/>
</dbReference>
<dbReference type="EnsemblMetazoa" id="XM_028663196.1">
    <property type="protein sequence ID" value="XP_028518997.1"/>
    <property type="gene ID" value="LOC110252454"/>
</dbReference>
<sequence length="443" mass="50331">MGQSDTESTSSSMHGNPGSPRDPSILTEEVHAETPFTSRQVQAISPSTSSDSSELNNSVVFNGERPKSQQHREIPVIDLTSPDHDEDRTTVDDHVTEMNGMYQDFAARVQRQLNATRERIARMRADHHHLRLHALRSRMQSCPYITTHRSGRRTPISHTSRQRPRDMTSTSSGPVRVTSPITVHDSPVANNNETSRDVYETTGDSTYDNRSPDSQTEHRYSWRRRLNRDSVLQRLQDRSSSCNEESDEALARRLQAQFDQELADEQPQLQTAESSFPFLSHAPPDLAAGPLPLPLHFRRRRHYHGRRHGISYNLSSSSGFPELLLPFVSMTSLPPPLHHFEPGQNHSNDSADYEALWNLSERIGPAKSRGLNKEAIDRIPSFRYSASNKEMSNGSCVVCMMDYTNREKLRKLPCTHDFHSKCIDRWLRSNRSCPVCREVVATA</sequence>
<keyword evidence="2" id="KW-0862">Zinc</keyword>
<dbReference type="AlphaFoldDB" id="A0A913Y5B1"/>
<feature type="domain" description="RING-type" evidence="5">
    <location>
        <begin position="396"/>
        <end position="437"/>
    </location>
</feature>
<dbReference type="RefSeq" id="XP_020914943.1">
    <property type="nucleotide sequence ID" value="XM_021059284.2"/>
</dbReference>
<dbReference type="PANTHER" id="PTHR46171:SF3">
    <property type="entry name" value="GH10160P"/>
    <property type="match status" value="1"/>
</dbReference>
<feature type="compositionally biased region" description="Polar residues" evidence="4">
    <location>
        <begin position="202"/>
        <end position="214"/>
    </location>
</feature>
<dbReference type="CDD" id="cd16472">
    <property type="entry name" value="RING-H2_RNF38-like"/>
    <property type="match status" value="1"/>
</dbReference>
<dbReference type="Gene3D" id="3.30.40.10">
    <property type="entry name" value="Zinc/RING finger domain, C3HC4 (zinc finger)"/>
    <property type="match status" value="1"/>
</dbReference>
<evidence type="ECO:0000256" key="4">
    <source>
        <dbReference type="SAM" id="MobiDB-lite"/>
    </source>
</evidence>
<dbReference type="PROSITE" id="PS50089">
    <property type="entry name" value="ZF_RING_2"/>
    <property type="match status" value="1"/>
</dbReference>
<dbReference type="InterPro" id="IPR013083">
    <property type="entry name" value="Znf_RING/FYVE/PHD"/>
</dbReference>
<dbReference type="GO" id="GO:0016567">
    <property type="term" value="P:protein ubiquitination"/>
    <property type="evidence" value="ECO:0007669"/>
    <property type="project" value="TreeGrafter"/>
</dbReference>
<evidence type="ECO:0000256" key="2">
    <source>
        <dbReference type="ARBA" id="ARBA00022833"/>
    </source>
</evidence>
<feature type="compositionally biased region" description="Polar residues" evidence="4">
    <location>
        <begin position="1"/>
        <end position="14"/>
    </location>
</feature>
<dbReference type="OMA" id="LRMGQSD"/>
<dbReference type="GO" id="GO:0008270">
    <property type="term" value="F:zinc ion binding"/>
    <property type="evidence" value="ECO:0007669"/>
    <property type="project" value="UniProtKB-KW"/>
</dbReference>
<reference evidence="6" key="1">
    <citation type="submission" date="2022-11" db="UniProtKB">
        <authorList>
            <consortium name="EnsemblMetazoa"/>
        </authorList>
    </citation>
    <scope>IDENTIFICATION</scope>
</reference>
<dbReference type="OrthoDB" id="1714475at2759"/>
<dbReference type="Pfam" id="PF13639">
    <property type="entry name" value="zf-RING_2"/>
    <property type="match status" value="1"/>
</dbReference>
<dbReference type="EnsemblMetazoa" id="XM_021059284.2">
    <property type="protein sequence ID" value="XP_020914943.1"/>
    <property type="gene ID" value="LOC110252454"/>
</dbReference>
<dbReference type="GeneID" id="110252454"/>
<evidence type="ECO:0000259" key="5">
    <source>
        <dbReference type="PROSITE" id="PS50089"/>
    </source>
</evidence>
<feature type="region of interest" description="Disordered" evidence="4">
    <location>
        <begin position="1"/>
        <end position="71"/>
    </location>
</feature>
<dbReference type="InterPro" id="IPR001841">
    <property type="entry name" value="Znf_RING"/>
</dbReference>
<name>A0A913Y5B1_EXADI</name>
<keyword evidence="1 3" id="KW-0863">Zinc-finger</keyword>
<evidence type="ECO:0000313" key="6">
    <source>
        <dbReference type="EnsemblMetazoa" id="XP_020914944.1"/>
    </source>
</evidence>
<accession>A0A913Y5B1</accession>
<organism evidence="6 7">
    <name type="scientific">Exaiptasia diaphana</name>
    <name type="common">Tropical sea anemone</name>
    <name type="synonym">Aiptasia pulchella</name>
    <dbReference type="NCBI Taxonomy" id="2652724"/>
    <lineage>
        <taxon>Eukaryota</taxon>
        <taxon>Metazoa</taxon>
        <taxon>Cnidaria</taxon>
        <taxon>Anthozoa</taxon>
        <taxon>Hexacorallia</taxon>
        <taxon>Actiniaria</taxon>
        <taxon>Aiptasiidae</taxon>
        <taxon>Exaiptasia</taxon>
    </lineage>
</organism>
<keyword evidence="7" id="KW-1185">Reference proteome</keyword>
<dbReference type="RefSeq" id="XP_028518997.1">
    <property type="nucleotide sequence ID" value="XM_028663196.1"/>
</dbReference>
<feature type="compositionally biased region" description="Polar residues" evidence="4">
    <location>
        <begin position="35"/>
        <end position="44"/>
    </location>
</feature>
<dbReference type="SMART" id="SM00184">
    <property type="entry name" value="RING"/>
    <property type="match status" value="1"/>
</dbReference>
<dbReference type="RefSeq" id="XP_020914944.1">
    <property type="nucleotide sequence ID" value="XM_021059285.2"/>
</dbReference>